<reference evidence="1" key="1">
    <citation type="journal article" date="2012" name="J. Bacteriol.">
        <title>Draft Genome Sequence of Cecembia lonarensis Strain LW9T, Isolated from Lonar Lake, a Haloalkaline Lake in India.</title>
        <authorList>
            <person name="Shivaji S."/>
            <person name="Ara S."/>
            <person name="Singh A."/>
            <person name="Pinnaka A.K."/>
        </authorList>
    </citation>
    <scope>NUCLEOTIDE SEQUENCE [LARGE SCALE GENOMIC DNA]</scope>
    <source>
        <strain evidence="1">LW9</strain>
    </source>
</reference>
<accession>K1LTV2</accession>
<keyword evidence="2" id="KW-1185">Reference proteome</keyword>
<proteinExistence type="predicted"/>
<dbReference type="OrthoDB" id="822152at2"/>
<gene>
    <name evidence="1" type="ORF">B879_03826</name>
</gene>
<protein>
    <recommendedName>
        <fullName evidence="3">Bifunctional isocitrate dehydrogenase kinase/phosphatase protein</fullName>
    </recommendedName>
</protein>
<dbReference type="AlphaFoldDB" id="K1LTV2"/>
<evidence type="ECO:0000313" key="1">
    <source>
        <dbReference type="EMBL" id="EKB47574.1"/>
    </source>
</evidence>
<evidence type="ECO:0008006" key="3">
    <source>
        <dbReference type="Google" id="ProtNLM"/>
    </source>
</evidence>
<organism evidence="1 2">
    <name type="scientific">Cecembia lonarensis (strain CCUG 58316 / KCTC 22772 / LW9)</name>
    <dbReference type="NCBI Taxonomy" id="1225176"/>
    <lineage>
        <taxon>Bacteria</taxon>
        <taxon>Pseudomonadati</taxon>
        <taxon>Bacteroidota</taxon>
        <taxon>Cytophagia</taxon>
        <taxon>Cytophagales</taxon>
        <taxon>Cyclobacteriaceae</taxon>
        <taxon>Cecembia</taxon>
    </lineage>
</organism>
<dbReference type="Proteomes" id="UP000004478">
    <property type="component" value="Unassembled WGS sequence"/>
</dbReference>
<evidence type="ECO:0000313" key="2">
    <source>
        <dbReference type="Proteomes" id="UP000004478"/>
    </source>
</evidence>
<dbReference type="EMBL" id="AMGM01000112">
    <property type="protein sequence ID" value="EKB47574.1"/>
    <property type="molecule type" value="Genomic_DNA"/>
</dbReference>
<name>K1LTV2_CECL9</name>
<dbReference type="PROSITE" id="PS51257">
    <property type="entry name" value="PROKAR_LIPOPROTEIN"/>
    <property type="match status" value="1"/>
</dbReference>
<dbReference type="RefSeq" id="WP_009186847.1">
    <property type="nucleotide sequence ID" value="NZ_AMGM01000112.1"/>
</dbReference>
<comment type="caution">
    <text evidence="1">The sequence shown here is derived from an EMBL/GenBank/DDBJ whole genome shotgun (WGS) entry which is preliminary data.</text>
</comment>
<sequence length="218" mass="25807">MIKLKHLFIFLCFLFLLVGCGSEKSSEVSLLDNILEEREEERIWLESGVQQLPVWTSYWKELDPGFRQEDFSFERSELFEELEWPEENYITEDSPFFPYLLPQPEGEGMVDIYSYKVFVPAEGRPGFQPDSEVIYFKENGLRERLLFVGPSGGFDEALWISPDHLLVAGYFEEEESFTPKIWIIDVLQKRYSIFKHPIFTTNFDRHGYLKRKLSNIDF</sequence>